<dbReference type="OrthoDB" id="3521766at2"/>
<dbReference type="InterPro" id="IPR001478">
    <property type="entry name" value="PDZ"/>
</dbReference>
<dbReference type="Pfam" id="PF17820">
    <property type="entry name" value="PDZ_6"/>
    <property type="match status" value="1"/>
</dbReference>
<dbReference type="InterPro" id="IPR041489">
    <property type="entry name" value="PDZ_6"/>
</dbReference>
<dbReference type="InterPro" id="IPR036034">
    <property type="entry name" value="PDZ_sf"/>
</dbReference>
<reference evidence="2 3" key="1">
    <citation type="submission" date="2019-03" db="EMBL/GenBank/DDBJ databases">
        <title>Genomic Encyclopedia of Archaeal and Bacterial Type Strains, Phase II (KMG-II): from individual species to whole genera.</title>
        <authorList>
            <person name="Goeker M."/>
        </authorList>
    </citation>
    <scope>NUCLEOTIDE SEQUENCE [LARGE SCALE GENOMIC DNA]</scope>
    <source>
        <strain evidence="2 3">DSM 22554</strain>
    </source>
</reference>
<evidence type="ECO:0000313" key="3">
    <source>
        <dbReference type="Proteomes" id="UP000294616"/>
    </source>
</evidence>
<sequence length="411" mass="46491">MKRYFLIRLIILIGSFGLILPAFSQKLSFNNGHRKDVMRFKLVHNLIVIPVFVNDRGPFNFILDSGVKPIIITDSSIVSPLDTVSLFLSRIRGRGIGPELEAFVMTNLSIDVGDASGDKLSGILLKEDPFHLSAYVGIPIHGIIGSDVFNSFMVKLNYLSSKMTLYNPEEKIRKRGDQIPIQLIDEKPYVNVLVSSEDGSKDSLLLLIDSGAGHAFSLDLTDDQKRIHPAKTIEGNLGKGLSGSIYGLVGRLPEIQLGEFSVKKVVVAFPMYEDISVRSIMTERSGSIGGELLKRFHVLFDYSRQEMYLKKNREFRKPYEYDMSGMEVYILTDEENHKRFFISQIDKDTPAEKEGFLAGDEILSINFKDVEGYTLDDINNLLQEETTTDLLFQILRDDQILVKLLELKRRI</sequence>
<keyword evidence="3" id="KW-1185">Reference proteome</keyword>
<organism evidence="2 3">
    <name type="scientific">Albibacterium bauzanense</name>
    <dbReference type="NCBI Taxonomy" id="653929"/>
    <lineage>
        <taxon>Bacteria</taxon>
        <taxon>Pseudomonadati</taxon>
        <taxon>Bacteroidota</taxon>
        <taxon>Sphingobacteriia</taxon>
        <taxon>Sphingobacteriales</taxon>
        <taxon>Sphingobacteriaceae</taxon>
        <taxon>Albibacterium</taxon>
    </lineage>
</organism>
<evidence type="ECO:0000259" key="1">
    <source>
        <dbReference type="PROSITE" id="PS50106"/>
    </source>
</evidence>
<feature type="domain" description="PDZ" evidence="1">
    <location>
        <begin position="306"/>
        <end position="384"/>
    </location>
</feature>
<evidence type="ECO:0000313" key="2">
    <source>
        <dbReference type="EMBL" id="TCK80978.1"/>
    </source>
</evidence>
<dbReference type="SUPFAM" id="SSF50156">
    <property type="entry name" value="PDZ domain-like"/>
    <property type="match status" value="1"/>
</dbReference>
<proteinExistence type="predicted"/>
<dbReference type="PROSITE" id="PS50106">
    <property type="entry name" value="PDZ"/>
    <property type="match status" value="1"/>
</dbReference>
<comment type="caution">
    <text evidence="2">The sequence shown here is derived from an EMBL/GenBank/DDBJ whole genome shotgun (WGS) entry which is preliminary data.</text>
</comment>
<gene>
    <name evidence="2" type="ORF">C8N28_2738</name>
</gene>
<dbReference type="InterPro" id="IPR021109">
    <property type="entry name" value="Peptidase_aspartic_dom_sf"/>
</dbReference>
<protein>
    <submittedName>
        <fullName evidence="2">PDZ domain-containing protein</fullName>
    </submittedName>
</protein>
<accession>A0A4R1LPG2</accession>
<dbReference type="Gene3D" id="2.40.70.10">
    <property type="entry name" value="Acid Proteases"/>
    <property type="match status" value="1"/>
</dbReference>
<dbReference type="SMART" id="SM00228">
    <property type="entry name" value="PDZ"/>
    <property type="match status" value="1"/>
</dbReference>
<name>A0A4R1LPG2_9SPHI</name>
<dbReference type="Gene3D" id="2.30.42.10">
    <property type="match status" value="1"/>
</dbReference>
<dbReference type="Proteomes" id="UP000294616">
    <property type="component" value="Unassembled WGS sequence"/>
</dbReference>
<dbReference type="EMBL" id="SMGO01000003">
    <property type="protein sequence ID" value="TCK80978.1"/>
    <property type="molecule type" value="Genomic_DNA"/>
</dbReference>
<dbReference type="AlphaFoldDB" id="A0A4R1LPG2"/>
<dbReference type="RefSeq" id="WP_132225768.1">
    <property type="nucleotide sequence ID" value="NZ_SMGO01000003.1"/>
</dbReference>